<name>A0A2N5DWV3_9GAMM</name>
<evidence type="ECO:0000313" key="1">
    <source>
        <dbReference type="EMBL" id="PLR31728.1"/>
    </source>
</evidence>
<organism evidence="1 2">
    <name type="scientific">Chimaeribacter coloradensis</name>
    <dbReference type="NCBI Taxonomy" id="2060068"/>
    <lineage>
        <taxon>Bacteria</taxon>
        <taxon>Pseudomonadati</taxon>
        <taxon>Pseudomonadota</taxon>
        <taxon>Gammaproteobacteria</taxon>
        <taxon>Enterobacterales</taxon>
        <taxon>Yersiniaceae</taxon>
        <taxon>Chimaeribacter</taxon>
    </lineage>
</organism>
<comment type="caution">
    <text evidence="1">The sequence shown here is derived from an EMBL/GenBank/DDBJ whole genome shotgun (WGS) entry which is preliminary data.</text>
</comment>
<dbReference type="RefSeq" id="WP_101826267.1">
    <property type="nucleotide sequence ID" value="NZ_PJZH01000022.1"/>
</dbReference>
<dbReference type="InterPro" id="IPR016084">
    <property type="entry name" value="Haem_Oase-like_multi-hlx"/>
</dbReference>
<reference evidence="1 2" key="1">
    <citation type="submission" date="2017-12" db="EMBL/GenBank/DDBJ databases">
        <title>Characterization of six clinical isolates of Enterochimera gen. nov., a novel genus of the Yersiniaciae family and the three species Enterochimera arupensis sp. nov., Enterochimera coloradensis sp. nov, and Enterochimera californica sp. nov.</title>
        <authorList>
            <person name="Rossi A."/>
            <person name="Fisher M."/>
        </authorList>
    </citation>
    <scope>NUCLEOTIDE SEQUENCE [LARGE SCALE GENOMIC DNA]</scope>
    <source>
        <strain evidence="2">2016-Iso4</strain>
    </source>
</reference>
<dbReference type="SUPFAM" id="SSF48613">
    <property type="entry name" value="Heme oxygenase-like"/>
    <property type="match status" value="1"/>
</dbReference>
<dbReference type="EMBL" id="PJZH01000022">
    <property type="protein sequence ID" value="PLR31728.1"/>
    <property type="molecule type" value="Genomic_DNA"/>
</dbReference>
<sequence length="244" mass="28393">MSNRIKDTSIIRTAPFLDRDRSQAVKRELDDFLDTKIIEWNNTVPSARHLEGSEINQAYYQQTLIEHCWRIRLMRSAQCNALHKISRFNAEAAQLYAAYQDEEILHDTLFMQDAESLGITKETIYATEPSFYTRLLTGFLYYVAEHEKPLGVVCYSYLVEYTTQKITPKQIKALSRSLGDDKIIGQAAHLNTDLVEDHTQDMWDILSKLIDNDQDIADVKRYFSEIQELLKMFFVELHQNTLTA</sequence>
<evidence type="ECO:0000313" key="2">
    <source>
        <dbReference type="Proteomes" id="UP000234503"/>
    </source>
</evidence>
<dbReference type="Gene3D" id="1.20.910.10">
    <property type="entry name" value="Heme oxygenase-like"/>
    <property type="match status" value="1"/>
</dbReference>
<dbReference type="Pfam" id="PF14518">
    <property type="entry name" value="Haem_oxygenas_2"/>
    <property type="match status" value="1"/>
</dbReference>
<dbReference type="OrthoDB" id="6916651at2"/>
<accession>A0A2N5DWV3</accession>
<keyword evidence="2" id="KW-1185">Reference proteome</keyword>
<protein>
    <recommendedName>
        <fullName evidence="3">Iron-containing redox enzyme family protein</fullName>
    </recommendedName>
</protein>
<proteinExistence type="predicted"/>
<dbReference type="Proteomes" id="UP000234503">
    <property type="component" value="Unassembled WGS sequence"/>
</dbReference>
<gene>
    <name evidence="1" type="ORF">CYR32_16635</name>
</gene>
<evidence type="ECO:0008006" key="3">
    <source>
        <dbReference type="Google" id="ProtNLM"/>
    </source>
</evidence>
<dbReference type="AlphaFoldDB" id="A0A2N5DWV3"/>